<evidence type="ECO:0000256" key="2">
    <source>
        <dbReference type="SAM" id="Coils"/>
    </source>
</evidence>
<dbReference type="EMBL" id="JBBPCC010000014">
    <property type="protein sequence ID" value="MEK8130369.1"/>
    <property type="molecule type" value="Genomic_DNA"/>
</dbReference>
<dbReference type="PANTHER" id="PTHR30469:SF33">
    <property type="entry name" value="SLR1207 PROTEIN"/>
    <property type="match status" value="1"/>
</dbReference>
<comment type="similarity">
    <text evidence="1">Belongs to the membrane fusion protein (MFP) (TC 8.A.1) family.</text>
</comment>
<keyword evidence="3" id="KW-0732">Signal</keyword>
<keyword evidence="8" id="KW-1185">Reference proteome</keyword>
<evidence type="ECO:0000259" key="6">
    <source>
        <dbReference type="Pfam" id="PF25989"/>
    </source>
</evidence>
<feature type="domain" description="CzcB-like barrel-sandwich hybrid" evidence="5">
    <location>
        <begin position="73"/>
        <end position="248"/>
    </location>
</feature>
<dbReference type="Gene3D" id="2.40.30.170">
    <property type="match status" value="1"/>
</dbReference>
<dbReference type="NCBIfam" id="TIGR01730">
    <property type="entry name" value="RND_mfp"/>
    <property type="match status" value="1"/>
</dbReference>
<dbReference type="InterPro" id="IPR006143">
    <property type="entry name" value="RND_pump_MFP"/>
</dbReference>
<feature type="signal peptide" evidence="3">
    <location>
        <begin position="1"/>
        <end position="40"/>
    </location>
</feature>
<keyword evidence="2" id="KW-0175">Coiled coil</keyword>
<evidence type="ECO:0000313" key="8">
    <source>
        <dbReference type="Proteomes" id="UP001469365"/>
    </source>
</evidence>
<dbReference type="PANTHER" id="PTHR30469">
    <property type="entry name" value="MULTIDRUG RESISTANCE PROTEIN MDTA"/>
    <property type="match status" value="1"/>
</dbReference>
<dbReference type="InterPro" id="IPR058647">
    <property type="entry name" value="BSH_CzcB-like"/>
</dbReference>
<evidence type="ECO:0000256" key="1">
    <source>
        <dbReference type="ARBA" id="ARBA00009477"/>
    </source>
</evidence>
<dbReference type="InterPro" id="IPR058637">
    <property type="entry name" value="YknX-like_C"/>
</dbReference>
<reference evidence="7 8" key="1">
    <citation type="submission" date="2024-04" db="EMBL/GenBank/DDBJ databases">
        <title>draft genome sequnece of Paenibacillus filicis.</title>
        <authorList>
            <person name="Kim D.-U."/>
        </authorList>
    </citation>
    <scope>NUCLEOTIDE SEQUENCE [LARGE SCALE GENOMIC DNA]</scope>
    <source>
        <strain evidence="7 8">KACC14197</strain>
    </source>
</reference>
<dbReference type="RefSeq" id="WP_341417502.1">
    <property type="nucleotide sequence ID" value="NZ_JBBPCC010000014.1"/>
</dbReference>
<evidence type="ECO:0000259" key="5">
    <source>
        <dbReference type="Pfam" id="PF25973"/>
    </source>
</evidence>
<feature type="chain" id="PRO_5046120425" evidence="3">
    <location>
        <begin position="41"/>
        <end position="416"/>
    </location>
</feature>
<dbReference type="Proteomes" id="UP001469365">
    <property type="component" value="Unassembled WGS sequence"/>
</dbReference>
<evidence type="ECO:0000256" key="3">
    <source>
        <dbReference type="SAM" id="SignalP"/>
    </source>
</evidence>
<organism evidence="7 8">
    <name type="scientific">Paenibacillus filicis</name>
    <dbReference type="NCBI Taxonomy" id="669464"/>
    <lineage>
        <taxon>Bacteria</taxon>
        <taxon>Bacillati</taxon>
        <taxon>Bacillota</taxon>
        <taxon>Bacilli</taxon>
        <taxon>Bacillales</taxon>
        <taxon>Paenibacillaceae</taxon>
        <taxon>Paenibacillus</taxon>
    </lineage>
</organism>
<feature type="domain" description="CusB-like beta-barrel" evidence="4">
    <location>
        <begin position="267"/>
        <end position="339"/>
    </location>
</feature>
<feature type="coiled-coil region" evidence="2">
    <location>
        <begin position="112"/>
        <end position="202"/>
    </location>
</feature>
<name>A0ABU9DNB3_9BACL</name>
<proteinExistence type="inferred from homology"/>
<sequence>MTYAMKRQSKRNSAWTRVTLVGMVVLLSAAAAGCSAPSSAQSGAKTVRVAKVSSGLVTGAKELDADIVSSTQVNIVSKLGGDVIEVLKKKGDSVNQGDVLFRLDSSTAARNRDKTKLTKDNLKAQIDKTSNDIVTNKAVLRNSIEKLTLQIADLEKAYNNARNDFDAGTVQKTQVEKAESALKAARLDLDTAQKQLANLESTDALAPLRIQMDSSDLALLDIESTLNDFEVKSPISGVLTDFSPEAGMTVPQGYTAGVVQQLDPIKVHADVTEAMLKQLSGKQEIPFTVQGSNDKLSGKIVYVADVMSLPSKTYVVELSAPNPQRKLKPGMRVKLQLGDGGGSQSVLSVPNAALVQEGDASYAFAVVDDHVEKRKLTLGASTENGREVTGGLKDGELVVISGQKDLQDKDQAVVSQ</sequence>
<accession>A0ABU9DNB3</accession>
<dbReference type="InterPro" id="IPR058792">
    <property type="entry name" value="Beta-barrel_RND_2"/>
</dbReference>
<evidence type="ECO:0000259" key="4">
    <source>
        <dbReference type="Pfam" id="PF25954"/>
    </source>
</evidence>
<dbReference type="PROSITE" id="PS51257">
    <property type="entry name" value="PROKAR_LIPOPROTEIN"/>
    <property type="match status" value="1"/>
</dbReference>
<dbReference type="Gene3D" id="2.40.50.100">
    <property type="match status" value="1"/>
</dbReference>
<evidence type="ECO:0000313" key="7">
    <source>
        <dbReference type="EMBL" id="MEK8130369.1"/>
    </source>
</evidence>
<dbReference type="SUPFAM" id="SSF111369">
    <property type="entry name" value="HlyD-like secretion proteins"/>
    <property type="match status" value="1"/>
</dbReference>
<comment type="caution">
    <text evidence="7">The sequence shown here is derived from an EMBL/GenBank/DDBJ whole genome shotgun (WGS) entry which is preliminary data.</text>
</comment>
<gene>
    <name evidence="7" type="ORF">WMW72_20900</name>
</gene>
<dbReference type="Pfam" id="PF25989">
    <property type="entry name" value="YknX_C"/>
    <property type="match status" value="1"/>
</dbReference>
<dbReference type="Pfam" id="PF25954">
    <property type="entry name" value="Beta-barrel_RND_2"/>
    <property type="match status" value="1"/>
</dbReference>
<feature type="domain" description="YknX-like C-terminal permuted SH3-like" evidence="6">
    <location>
        <begin position="346"/>
        <end position="408"/>
    </location>
</feature>
<dbReference type="Pfam" id="PF25973">
    <property type="entry name" value="BSH_CzcB"/>
    <property type="match status" value="1"/>
</dbReference>
<dbReference type="Gene3D" id="2.40.420.20">
    <property type="match status" value="1"/>
</dbReference>
<protein>
    <submittedName>
        <fullName evidence="7">Efflux RND transporter periplasmic adaptor subunit</fullName>
    </submittedName>
</protein>